<keyword evidence="2" id="KW-1185">Reference proteome</keyword>
<dbReference type="InterPro" id="IPR023614">
    <property type="entry name" value="Porin_dom_sf"/>
</dbReference>
<evidence type="ECO:0000313" key="1">
    <source>
        <dbReference type="EMBL" id="GAK58841.1"/>
    </source>
</evidence>
<dbReference type="Proteomes" id="UP000030661">
    <property type="component" value="Unassembled WGS sequence"/>
</dbReference>
<dbReference type="Gene3D" id="2.40.160.10">
    <property type="entry name" value="Porin"/>
    <property type="match status" value="1"/>
</dbReference>
<proteinExistence type="predicted"/>
<evidence type="ECO:0008006" key="3">
    <source>
        <dbReference type="Google" id="ProtNLM"/>
    </source>
</evidence>
<dbReference type="AlphaFoldDB" id="A0A081C2N6"/>
<organism evidence="1">
    <name type="scientific">Vecturithrix granuli</name>
    <dbReference type="NCBI Taxonomy" id="1499967"/>
    <lineage>
        <taxon>Bacteria</taxon>
        <taxon>Candidatus Moduliflexota</taxon>
        <taxon>Candidatus Vecturitrichia</taxon>
        <taxon>Candidatus Vecturitrichales</taxon>
        <taxon>Candidatus Vecturitrichaceae</taxon>
        <taxon>Candidatus Vecturithrix</taxon>
    </lineage>
</organism>
<protein>
    <recommendedName>
        <fullName evidence="3">Porin</fullName>
    </recommendedName>
</protein>
<dbReference type="STRING" id="1499967.U27_05816"/>
<reference evidence="1" key="1">
    <citation type="journal article" date="2015" name="PeerJ">
        <title>First genomic representation of candidate bacterial phylum KSB3 points to enhanced environmental sensing as a trigger of wastewater bulking.</title>
        <authorList>
            <person name="Sekiguchi Y."/>
            <person name="Ohashi A."/>
            <person name="Parks D.H."/>
            <person name="Yamauchi T."/>
            <person name="Tyson G.W."/>
            <person name="Hugenholtz P."/>
        </authorList>
    </citation>
    <scope>NUCLEOTIDE SEQUENCE [LARGE SCALE GENOMIC DNA]</scope>
</reference>
<dbReference type="eggNOG" id="ENOG502ZGMU">
    <property type="taxonomic scope" value="Bacteria"/>
</dbReference>
<dbReference type="SUPFAM" id="SSF56935">
    <property type="entry name" value="Porins"/>
    <property type="match status" value="1"/>
</dbReference>
<gene>
    <name evidence="1" type="ORF">U27_05816</name>
</gene>
<accession>A0A081C2N6</accession>
<name>A0A081C2N6_VECG1</name>
<sequence>MKNRGCFWMFWVFCFWAIWGEEAQAQFMNTISIHGFGGWAYGKTDNENQYLVGNEDGSYDTVNFSLNITATPYERLSLYVQPSYNEGGFEEEDVGLDYAFAEWYFSDKLLLRAGKVKAPFLLFTEVYDVGTIRPFFGLPQGIYRQFSAEAYKGVGLTGSLFPKEGWELQYDLYGGKLEAQPNVFVNTQTFEFFSAIPVINDLVGGRLSVQTPLTGLSTAISALGGNLDFGNLYQSLNDRYVLVGPSLEYASEHWKICSEYLTETSSDKVSIDSIYVDAAYQLTEHWQVAARYEYVDFEIAVSSELQQMPSSLFKHQETALGLNYWFNPNLVFKLSYHIVEGNRFAFPDDIQTYLQRIQTGGFDETTHLVLIGTQFSF</sequence>
<evidence type="ECO:0000313" key="2">
    <source>
        <dbReference type="Proteomes" id="UP000030661"/>
    </source>
</evidence>
<dbReference type="EMBL" id="DF820468">
    <property type="protein sequence ID" value="GAK58841.1"/>
    <property type="molecule type" value="Genomic_DNA"/>
</dbReference>
<dbReference type="HOGENOM" id="CLU_732913_0_0_0"/>